<feature type="domain" description="Oligopeptide/dipeptide ABC transporter C-terminal" evidence="4">
    <location>
        <begin position="4"/>
        <end position="31"/>
    </location>
</feature>
<keyword evidence="6" id="KW-1185">Reference proteome</keyword>
<evidence type="ECO:0000256" key="1">
    <source>
        <dbReference type="ARBA" id="ARBA00022448"/>
    </source>
</evidence>
<dbReference type="Pfam" id="PF08352">
    <property type="entry name" value="oligo_HPY"/>
    <property type="match status" value="1"/>
</dbReference>
<sequence length="71" mass="7631">MRHDAGEPPSPLAPPPGCSFHPRCPIARAECARALPELIAIDDTHLVRCPYHAVAEAEGREAPPGILRISE</sequence>
<evidence type="ECO:0000313" key="6">
    <source>
        <dbReference type="Proteomes" id="UP001596422"/>
    </source>
</evidence>
<comment type="caution">
    <text evidence="5">The sequence shown here is derived from an EMBL/GenBank/DDBJ whole genome shotgun (WGS) entry which is preliminary data.</text>
</comment>
<organism evidence="5 6">
    <name type="scientific">Marinobacterium aestuariivivens</name>
    <dbReference type="NCBI Taxonomy" id="1698799"/>
    <lineage>
        <taxon>Bacteria</taxon>
        <taxon>Pseudomonadati</taxon>
        <taxon>Pseudomonadota</taxon>
        <taxon>Gammaproteobacteria</taxon>
        <taxon>Oceanospirillales</taxon>
        <taxon>Oceanospirillaceae</taxon>
        <taxon>Marinobacterium</taxon>
    </lineage>
</organism>
<dbReference type="Gene3D" id="3.40.50.300">
    <property type="entry name" value="P-loop containing nucleotide triphosphate hydrolases"/>
    <property type="match status" value="1"/>
</dbReference>
<dbReference type="EMBL" id="JBHSWE010000001">
    <property type="protein sequence ID" value="MFC6673423.1"/>
    <property type="molecule type" value="Genomic_DNA"/>
</dbReference>
<dbReference type="RefSeq" id="WP_379911788.1">
    <property type="nucleotide sequence ID" value="NZ_JBHSWE010000001.1"/>
</dbReference>
<evidence type="ECO:0000256" key="2">
    <source>
        <dbReference type="ARBA" id="ARBA00022741"/>
    </source>
</evidence>
<name>A0ABW2A7M9_9GAMM</name>
<dbReference type="InterPro" id="IPR013563">
    <property type="entry name" value="Oligopep_ABC_C"/>
</dbReference>
<keyword evidence="2" id="KW-0547">Nucleotide-binding</keyword>
<proteinExistence type="predicted"/>
<dbReference type="InterPro" id="IPR027417">
    <property type="entry name" value="P-loop_NTPase"/>
</dbReference>
<accession>A0ABW2A7M9</accession>
<evidence type="ECO:0000259" key="4">
    <source>
        <dbReference type="Pfam" id="PF08352"/>
    </source>
</evidence>
<protein>
    <submittedName>
        <fullName evidence="5">Oligopeptide/dipeptide ABC transporter ATP-binding protein</fullName>
    </submittedName>
</protein>
<dbReference type="NCBIfam" id="TIGR01727">
    <property type="entry name" value="oligo_HPY"/>
    <property type="match status" value="1"/>
</dbReference>
<evidence type="ECO:0000313" key="5">
    <source>
        <dbReference type="EMBL" id="MFC6673423.1"/>
    </source>
</evidence>
<reference evidence="6" key="1">
    <citation type="journal article" date="2019" name="Int. J. Syst. Evol. Microbiol.">
        <title>The Global Catalogue of Microorganisms (GCM) 10K type strain sequencing project: providing services to taxonomists for standard genome sequencing and annotation.</title>
        <authorList>
            <consortium name="The Broad Institute Genomics Platform"/>
            <consortium name="The Broad Institute Genome Sequencing Center for Infectious Disease"/>
            <person name="Wu L."/>
            <person name="Ma J."/>
        </authorList>
    </citation>
    <scope>NUCLEOTIDE SEQUENCE [LARGE SCALE GENOMIC DNA]</scope>
    <source>
        <strain evidence="6">NBRC 111756</strain>
    </source>
</reference>
<keyword evidence="3 5" id="KW-0067">ATP-binding</keyword>
<gene>
    <name evidence="5" type="ORF">ACFQDL_27505</name>
</gene>
<dbReference type="GO" id="GO:0005524">
    <property type="term" value="F:ATP binding"/>
    <property type="evidence" value="ECO:0007669"/>
    <property type="project" value="UniProtKB-KW"/>
</dbReference>
<evidence type="ECO:0000256" key="3">
    <source>
        <dbReference type="ARBA" id="ARBA00022840"/>
    </source>
</evidence>
<dbReference type="Proteomes" id="UP001596422">
    <property type="component" value="Unassembled WGS sequence"/>
</dbReference>
<keyword evidence="1" id="KW-0813">Transport</keyword>